<reference evidence="2" key="1">
    <citation type="submission" date="2011-12" db="EMBL/GenBank/DDBJ databases">
        <title>Complete sequence of Methanoregula formicicum SMSP.</title>
        <authorList>
            <person name="Lucas S."/>
            <person name="Han J."/>
            <person name="Lapidus A."/>
            <person name="Cheng J.-F."/>
            <person name="Goodwin L."/>
            <person name="Pitluck S."/>
            <person name="Peters L."/>
            <person name="Ovchinnikova G."/>
            <person name="Teshima H."/>
            <person name="Detter J.C."/>
            <person name="Han C."/>
            <person name="Tapia R."/>
            <person name="Land M."/>
            <person name="Hauser L."/>
            <person name="Kyrpides N."/>
            <person name="Ivanova N."/>
            <person name="Pagani I."/>
            <person name="Imachi H."/>
            <person name="Tamaki H."/>
            <person name="Sekiguchi Y."/>
            <person name="Kamagata Y."/>
            <person name="Cadillo-Quiroz H."/>
            <person name="Zinder S."/>
            <person name="Liu W.-T."/>
            <person name="Woyke T."/>
        </authorList>
    </citation>
    <scope>NUCLEOTIDE SEQUENCE [LARGE SCALE GENOMIC DNA]</scope>
    <source>
        <strain evidence="2">DSM 22288 / NBRC 105244 / SMSP</strain>
    </source>
</reference>
<dbReference type="Proteomes" id="UP000010824">
    <property type="component" value="Chromosome"/>
</dbReference>
<accession>L0HH50</accession>
<dbReference type="EMBL" id="CP003167">
    <property type="protein sequence ID" value="AGB03340.1"/>
    <property type="molecule type" value="Genomic_DNA"/>
</dbReference>
<dbReference type="GeneID" id="14309728"/>
<dbReference type="HOGENOM" id="CLU_111882_0_0_2"/>
<dbReference type="KEGG" id="mfo:Metfor_2336"/>
<sequence length="167" mass="17761">MADFVQKTVVKSAVRKLAAPIENVTAFNTIVLSVVTDNPFACTAYESAGVNHAPVEKTKENYVAKVVYQDNDAKSVGSDSAKFNTVAGFNAGATALLDNTTLATAHGGTPVRDTNKETYSATLKCHDASGEIYMVTFGRESVSITSYSDDAIRTRVETWADTVPALA</sequence>
<dbReference type="RefSeq" id="WP_015286303.1">
    <property type="nucleotide sequence ID" value="NC_019943.1"/>
</dbReference>
<dbReference type="AlphaFoldDB" id="L0HH50"/>
<gene>
    <name evidence="1" type="ordered locus">Metfor_2336</name>
</gene>
<organism evidence="1 2">
    <name type="scientific">Methanoregula formicica (strain DSM 22288 / NBRC 105244 / SMSP)</name>
    <dbReference type="NCBI Taxonomy" id="593750"/>
    <lineage>
        <taxon>Archaea</taxon>
        <taxon>Methanobacteriati</taxon>
        <taxon>Methanobacteriota</taxon>
        <taxon>Stenosarchaea group</taxon>
        <taxon>Methanomicrobia</taxon>
        <taxon>Methanomicrobiales</taxon>
        <taxon>Methanoregulaceae</taxon>
        <taxon>Methanoregula</taxon>
    </lineage>
</organism>
<keyword evidence="2" id="KW-1185">Reference proteome</keyword>
<evidence type="ECO:0000313" key="2">
    <source>
        <dbReference type="Proteomes" id="UP000010824"/>
    </source>
</evidence>
<dbReference type="OrthoDB" id="117414at2157"/>
<name>L0HH50_METFS</name>
<reference evidence="1 2" key="2">
    <citation type="journal article" date="2014" name="Genome Announc.">
        <title>Complete Genome Sequence of Methanoregula formicica SMSPT, a Mesophilic Hydrogenotrophic Methanogen Isolated from a Methanogenic Upflow Anaerobic Sludge Blanket Reactor.</title>
        <authorList>
            <person name="Yamamoto K."/>
            <person name="Tamaki H."/>
            <person name="Cadillo-Quiroz H."/>
            <person name="Imachi H."/>
            <person name="Kyrpides N."/>
            <person name="Woyke T."/>
            <person name="Goodwin L."/>
            <person name="Zinder S.H."/>
            <person name="Kamagata Y."/>
            <person name="Liu W.T."/>
        </authorList>
    </citation>
    <scope>NUCLEOTIDE SEQUENCE [LARGE SCALE GENOMIC DNA]</scope>
    <source>
        <strain evidence="2">DSM 22288 / NBRC 105244 / SMSP</strain>
    </source>
</reference>
<protein>
    <submittedName>
        <fullName evidence="1">Uncharacterized protein</fullName>
    </submittedName>
</protein>
<dbReference type="InParanoid" id="L0HH50"/>
<proteinExistence type="predicted"/>
<evidence type="ECO:0000313" key="1">
    <source>
        <dbReference type="EMBL" id="AGB03340.1"/>
    </source>
</evidence>
<dbReference type="eggNOG" id="arCOG06904">
    <property type="taxonomic scope" value="Archaea"/>
</dbReference>